<dbReference type="STRING" id="75743.A0A401P0F4"/>
<comment type="similarity">
    <text evidence="1">Belongs to the TASOR family.</text>
</comment>
<dbReference type="InterPro" id="IPR056242">
    <property type="entry name" value="PIN_TASOR"/>
</dbReference>
<feature type="compositionally biased region" description="Basic and acidic residues" evidence="2">
    <location>
        <begin position="1116"/>
        <end position="1139"/>
    </location>
</feature>
<evidence type="ECO:0000313" key="7">
    <source>
        <dbReference type="Proteomes" id="UP000288216"/>
    </source>
</evidence>
<dbReference type="Pfam" id="PF23314">
    <property type="entry name" value="TASOR_alpha-beta"/>
    <property type="match status" value="1"/>
</dbReference>
<feature type="compositionally biased region" description="Polar residues" evidence="2">
    <location>
        <begin position="679"/>
        <end position="692"/>
    </location>
</feature>
<dbReference type="PANTHER" id="PTHR16207">
    <property type="entry name" value="SET DOMAIN-CONTAINING PROTEIN"/>
    <property type="match status" value="1"/>
</dbReference>
<feature type="region of interest" description="Disordered" evidence="2">
    <location>
        <begin position="1108"/>
        <end position="1139"/>
    </location>
</feature>
<keyword evidence="7" id="KW-1185">Reference proteome</keyword>
<dbReference type="Pfam" id="PF12509">
    <property type="entry name" value="DUF3715"/>
    <property type="match status" value="1"/>
</dbReference>
<feature type="domain" description="TASOR PIN" evidence="5">
    <location>
        <begin position="1774"/>
        <end position="1909"/>
    </location>
</feature>
<feature type="compositionally biased region" description="Polar residues" evidence="2">
    <location>
        <begin position="974"/>
        <end position="999"/>
    </location>
</feature>
<evidence type="ECO:0000259" key="5">
    <source>
        <dbReference type="Pfam" id="PF24630"/>
    </source>
</evidence>
<dbReference type="InterPro" id="IPR056243">
    <property type="entry name" value="TASOR_ab_dom"/>
</dbReference>
<protein>
    <submittedName>
        <fullName evidence="6">Uncharacterized protein</fullName>
    </submittedName>
</protein>
<accession>A0A401P0F4</accession>
<evidence type="ECO:0000256" key="2">
    <source>
        <dbReference type="SAM" id="MobiDB-lite"/>
    </source>
</evidence>
<gene>
    <name evidence="6" type="ORF">scyTo_0015021</name>
</gene>
<evidence type="ECO:0000259" key="3">
    <source>
        <dbReference type="Pfam" id="PF12509"/>
    </source>
</evidence>
<dbReference type="OMA" id="NVKKKWW"/>
<comment type="caution">
    <text evidence="6">The sequence shown here is derived from an EMBL/GenBank/DDBJ whole genome shotgun (WGS) entry which is preliminary data.</text>
</comment>
<feature type="domain" description="TASOR alpha/beta" evidence="4">
    <location>
        <begin position="1676"/>
        <end position="1770"/>
    </location>
</feature>
<feature type="region of interest" description="Disordered" evidence="2">
    <location>
        <begin position="805"/>
        <end position="839"/>
    </location>
</feature>
<feature type="compositionally biased region" description="Polar residues" evidence="2">
    <location>
        <begin position="640"/>
        <end position="650"/>
    </location>
</feature>
<feature type="region of interest" description="Disordered" evidence="2">
    <location>
        <begin position="1588"/>
        <end position="1625"/>
    </location>
</feature>
<dbReference type="GO" id="GO:0005654">
    <property type="term" value="C:nucleoplasm"/>
    <property type="evidence" value="ECO:0007669"/>
    <property type="project" value="TreeGrafter"/>
</dbReference>
<dbReference type="InterPro" id="IPR022188">
    <property type="entry name" value="TASOR_DUF3715"/>
</dbReference>
<dbReference type="Proteomes" id="UP000288216">
    <property type="component" value="Unassembled WGS sequence"/>
</dbReference>
<evidence type="ECO:0000256" key="1">
    <source>
        <dbReference type="ARBA" id="ARBA00008058"/>
    </source>
</evidence>
<evidence type="ECO:0000313" key="6">
    <source>
        <dbReference type="EMBL" id="GCB66599.1"/>
    </source>
</evidence>
<feature type="region of interest" description="Disordered" evidence="2">
    <location>
        <begin position="640"/>
        <end position="659"/>
    </location>
</feature>
<dbReference type="GO" id="GO:0045814">
    <property type="term" value="P:negative regulation of gene expression, epigenetic"/>
    <property type="evidence" value="ECO:0007669"/>
    <property type="project" value="InterPro"/>
</dbReference>
<sequence>MVPPTSSQFTQEILPILQQAYLDSSSRSYFQYNQVTLVNSTKLLDQFNGYRLDLQEKGCNKEELAESFAFLSFETENQAKAVCQNGLKVGGSNITTLGDPLKGSVGRIVHIKNDLLFSFSTWSLFESRPSAVLFIEQGRVKPMIENYTADLTGPSAGYNCHVSTNSDTVSSITSHFQAFELTQYYLYEFGQCDVLQYPRQIYPYAVVEFQYCDNKCMMTNSAENEVLVPGIQAEYHPWKGQLIHNGKVVSVALKSSGSPLMPVVLPAELEIEYVMRIDELRSKLPQAVFERQSYKLKEVCLEGLYCSWYELVEYMERGEGPQLGPFVDEMKKKNLAIVKCLNDQGLLVLFSASVSCFTGGSDEPTHNVLQAVFIFKESRISHLKGINTEQVSRYGVCTWNIVENTSENEPASLQPLGNGSNRVGENKIPAVAGQTPQEGVDTNEGETDALNILADLAINAAITAVLKSKRQCILTWKQAPEMCSTNMDTSTASKGQFNHCPSPSLLDSHRDCSPNTELRVQNIMSLVAESHQDAGGESSESQPSHSAASLDLESPPCVAPAVSSRGAAQVHHPQTRVAKELARRSSAASRSSHPLGDHSYSRPPRDRESLSLAGANPVPAEKELVVCQYMPLPPVDLQNTPHASQLQSEVGSKDEERGCEERTLVGRVVPFRREDTRSENVTNSTPTPQKNNGALGKDYNSADSAQGRLDEEFQCSRTVHEEKDTVKVTFKWKGPYIYQWDSKYTNDSLEKSVNRALHGPWDPTIQETMKEVKLILHMWIGLFYTKSSMLLQTSRQVQECCVPPEPAAGHRHEELAGVGEPDSGEGGSESASSEKQQPTGVIVSSVIKRIEKKSNLVTSCDSGALFYREALLRASSQPREECLQGNVSCIDIDDTESPEAQSAITPAEHFSAGEDCEQESTNDLHAARFEHGNQESNLSQRVTPLSDERRVTDLVQYNGAQDTITGLLEESDIVDTSQTDNRETTSVIKQTERIQQYTPDESEALEVPSPSAQPSPCSISDAGTPRSTDDADDPVIAGSQLGIIRQSSVIKEMLGIQLPAGEPPRGKENQSSGNVDASGSCQKLKESSGNRLQNRRLENLAASEDAENAICAEDSGTVKDASETERDASQHKSGEVDHSDAALQSFPFTNDGPGHNNTADAFESSNAIMHTPSRTLGSSENTAGPLVKGNTCSCVESCADVQLLKDGTETQRKRVSVGKFQGDGEVTSDCDPERPGSLQCMSPADECRSQMEPRATSSQSGVGILNAQQMQEEFEAVNQGNDFDTVSQKSDCGRTFSKESAFPVGNISGGSEVEIQTGARAFSNSKTMPRTSLKVGSQKRKRKVHREKLQCFSDTDPECGDFREQWSTRDDHTQVRDVDRNYLPDVFEENNTAEIEMSDGDAPVRQVIKILDRFGSAKTYQNFTVTAEARQKPDEQVGWKRITRTFCNWQKESDTPQLSGQRNSSARCQSDISPIEKILNLEYINFSQHLHNVASRAHAAPYASLVSSSRDGNKRALRRKRHIRTLSSGRRIGRRNPLTVTISCRKVDQSSRRRNKTQTPLRTKADGGTWQQVDVAFYKPTSYSNLTGIRKRPCGQTHATSPHSIEPADGMPSKPHSTGAKGPSFAGELLNVKRKEYKEPRCDRRKRIDPFLGLITELCGDLHQNLNEVVKESWKGTYKFYVSETNSDPFFKEIKEFLKNEGHVEIGPLDLSMIPPRHSGKVLVIIRNEDISAHLHQIPHLVTLKQIPCVQFAGVDSPGDIKDQTFQELFISGGFVVSDGTVLDHMTPEHLQQISAVLEQLSAEYKWKWMIHFKELKKLKETAREDNVAKRKISLLTRKIAANIVEVLPFHECDSRSQKKPDHLSCLVKLQVQKISSRFAVFLTGNPENREVFAQSGILVTDINSFTKGLRMLTAPTQSTLATKNACLAEVGHSSEAQLDSSFGKTTVTQMPPTLF</sequence>
<reference evidence="6 7" key="1">
    <citation type="journal article" date="2018" name="Nat. Ecol. Evol.">
        <title>Shark genomes provide insights into elasmobranch evolution and the origin of vertebrates.</title>
        <authorList>
            <person name="Hara Y"/>
            <person name="Yamaguchi K"/>
            <person name="Onimaru K"/>
            <person name="Kadota M"/>
            <person name="Koyanagi M"/>
            <person name="Keeley SD"/>
            <person name="Tatsumi K"/>
            <person name="Tanaka K"/>
            <person name="Motone F"/>
            <person name="Kageyama Y"/>
            <person name="Nozu R"/>
            <person name="Adachi N"/>
            <person name="Nishimura O"/>
            <person name="Nakagawa R"/>
            <person name="Tanegashima C"/>
            <person name="Kiyatake I"/>
            <person name="Matsumoto R"/>
            <person name="Murakumo K"/>
            <person name="Nishida K"/>
            <person name="Terakita A"/>
            <person name="Kuratani S"/>
            <person name="Sato K"/>
            <person name="Hyodo S Kuraku.S."/>
        </authorList>
    </citation>
    <scope>NUCLEOTIDE SEQUENCE [LARGE SCALE GENOMIC DNA]</scope>
</reference>
<feature type="compositionally biased region" description="Polar residues" evidence="2">
    <location>
        <begin position="1069"/>
        <end position="1082"/>
    </location>
</feature>
<organism evidence="6 7">
    <name type="scientific">Scyliorhinus torazame</name>
    <name type="common">Cloudy catshark</name>
    <name type="synonym">Catulus torazame</name>
    <dbReference type="NCBI Taxonomy" id="75743"/>
    <lineage>
        <taxon>Eukaryota</taxon>
        <taxon>Metazoa</taxon>
        <taxon>Chordata</taxon>
        <taxon>Craniata</taxon>
        <taxon>Vertebrata</taxon>
        <taxon>Chondrichthyes</taxon>
        <taxon>Elasmobranchii</taxon>
        <taxon>Galeomorphii</taxon>
        <taxon>Galeoidea</taxon>
        <taxon>Carcharhiniformes</taxon>
        <taxon>Scyliorhinidae</taxon>
        <taxon>Scyliorhinus</taxon>
    </lineage>
</organism>
<evidence type="ECO:0000259" key="4">
    <source>
        <dbReference type="Pfam" id="PF23314"/>
    </source>
</evidence>
<dbReference type="EMBL" id="BFAA01008309">
    <property type="protein sequence ID" value="GCB66599.1"/>
    <property type="molecule type" value="Genomic_DNA"/>
</dbReference>
<feature type="domain" description="TASOR pseudo-PARP" evidence="3">
    <location>
        <begin position="55"/>
        <end position="203"/>
    </location>
</feature>
<proteinExistence type="inferred from homology"/>
<feature type="compositionally biased region" description="Basic and acidic residues" evidence="2">
    <location>
        <begin position="595"/>
        <end position="609"/>
    </location>
</feature>
<dbReference type="Pfam" id="PF24630">
    <property type="entry name" value="PIN_TASOR"/>
    <property type="match status" value="1"/>
</dbReference>
<feature type="region of interest" description="Disordered" evidence="2">
    <location>
        <begin position="673"/>
        <end position="697"/>
    </location>
</feature>
<feature type="region of interest" description="Disordered" evidence="2">
    <location>
        <begin position="530"/>
        <end position="612"/>
    </location>
</feature>
<feature type="region of interest" description="Disordered" evidence="2">
    <location>
        <begin position="1058"/>
        <end position="1095"/>
    </location>
</feature>
<dbReference type="InterPro" id="IPR046432">
    <property type="entry name" value="TASOR"/>
</dbReference>
<feature type="compositionally biased region" description="Low complexity" evidence="2">
    <location>
        <begin position="537"/>
        <end position="549"/>
    </location>
</feature>
<feature type="region of interest" description="Disordered" evidence="2">
    <location>
        <begin position="974"/>
        <end position="1034"/>
    </location>
</feature>
<dbReference type="PANTHER" id="PTHR16207:SF10">
    <property type="entry name" value="PROTEIN TASOR 2"/>
    <property type="match status" value="1"/>
</dbReference>
<dbReference type="OrthoDB" id="5960959at2759"/>
<name>A0A401P0F4_SCYTO</name>